<dbReference type="AlphaFoldDB" id="G2Y4T9"/>
<accession>G2Y4T9</accession>
<feature type="region of interest" description="Disordered" evidence="1">
    <location>
        <begin position="1"/>
        <end position="38"/>
    </location>
</feature>
<proteinExistence type="predicted"/>
<dbReference type="HOGENOM" id="CLU_3086962_0_0_1"/>
<dbReference type="InParanoid" id="G2Y4T9"/>
<protein>
    <submittedName>
        <fullName evidence="2">Uncharacterized protein</fullName>
    </submittedName>
</protein>
<dbReference type="Proteomes" id="UP000008177">
    <property type="component" value="Unplaced contigs"/>
</dbReference>
<evidence type="ECO:0000313" key="3">
    <source>
        <dbReference type="Proteomes" id="UP000008177"/>
    </source>
</evidence>
<organism evidence="2 3">
    <name type="scientific">Botryotinia fuckeliana (strain T4)</name>
    <name type="common">Noble rot fungus</name>
    <name type="synonym">Botrytis cinerea</name>
    <dbReference type="NCBI Taxonomy" id="999810"/>
    <lineage>
        <taxon>Eukaryota</taxon>
        <taxon>Fungi</taxon>
        <taxon>Dikarya</taxon>
        <taxon>Ascomycota</taxon>
        <taxon>Pezizomycotina</taxon>
        <taxon>Leotiomycetes</taxon>
        <taxon>Helotiales</taxon>
        <taxon>Sclerotiniaceae</taxon>
        <taxon>Botrytis</taxon>
    </lineage>
</organism>
<evidence type="ECO:0000256" key="1">
    <source>
        <dbReference type="SAM" id="MobiDB-lite"/>
    </source>
</evidence>
<reference evidence="3" key="1">
    <citation type="journal article" date="2011" name="PLoS Genet.">
        <title>Genomic analysis of the necrotrophic fungal pathogens Sclerotinia sclerotiorum and Botrytis cinerea.</title>
        <authorList>
            <person name="Amselem J."/>
            <person name="Cuomo C.A."/>
            <person name="van Kan J.A."/>
            <person name="Viaud M."/>
            <person name="Benito E.P."/>
            <person name="Couloux A."/>
            <person name="Coutinho P.M."/>
            <person name="de Vries R.P."/>
            <person name="Dyer P.S."/>
            <person name="Fillinger S."/>
            <person name="Fournier E."/>
            <person name="Gout L."/>
            <person name="Hahn M."/>
            <person name="Kohn L."/>
            <person name="Lapalu N."/>
            <person name="Plummer K.M."/>
            <person name="Pradier J.M."/>
            <person name="Quevillon E."/>
            <person name="Sharon A."/>
            <person name="Simon A."/>
            <person name="ten Have A."/>
            <person name="Tudzynski B."/>
            <person name="Tudzynski P."/>
            <person name="Wincker P."/>
            <person name="Andrew M."/>
            <person name="Anthouard V."/>
            <person name="Beever R.E."/>
            <person name="Beffa R."/>
            <person name="Benoit I."/>
            <person name="Bouzid O."/>
            <person name="Brault B."/>
            <person name="Chen Z."/>
            <person name="Choquer M."/>
            <person name="Collemare J."/>
            <person name="Cotton P."/>
            <person name="Danchin E.G."/>
            <person name="Da Silva C."/>
            <person name="Gautier A."/>
            <person name="Giraud C."/>
            <person name="Giraud T."/>
            <person name="Gonzalez C."/>
            <person name="Grossetete S."/>
            <person name="Guldener U."/>
            <person name="Henrissat B."/>
            <person name="Howlett B.J."/>
            <person name="Kodira C."/>
            <person name="Kretschmer M."/>
            <person name="Lappartient A."/>
            <person name="Leroch M."/>
            <person name="Levis C."/>
            <person name="Mauceli E."/>
            <person name="Neuveglise C."/>
            <person name="Oeser B."/>
            <person name="Pearson M."/>
            <person name="Poulain J."/>
            <person name="Poussereau N."/>
            <person name="Quesneville H."/>
            <person name="Rascle C."/>
            <person name="Schumacher J."/>
            <person name="Segurens B."/>
            <person name="Sexton A."/>
            <person name="Silva E."/>
            <person name="Sirven C."/>
            <person name="Soanes D.M."/>
            <person name="Talbot N.J."/>
            <person name="Templeton M."/>
            <person name="Yandava C."/>
            <person name="Yarden O."/>
            <person name="Zeng Q."/>
            <person name="Rollins J.A."/>
            <person name="Lebrun M.H."/>
            <person name="Dickman M."/>
        </authorList>
    </citation>
    <scope>NUCLEOTIDE SEQUENCE [LARGE SCALE GENOMIC DNA]</scope>
    <source>
        <strain evidence="3">T4</strain>
    </source>
</reference>
<gene>
    <name evidence="2" type="ORF">BofuT4_uP036590.1</name>
</gene>
<name>G2Y4T9_BOTF4</name>
<sequence>MDTTSHPNAYLFAQPNHSTPYPQTPPKSSPPTKSSRLISIPTIPIRASTRAF</sequence>
<evidence type="ECO:0000313" key="2">
    <source>
        <dbReference type="EMBL" id="CCD47679.1"/>
    </source>
</evidence>
<dbReference type="EMBL" id="FQ790287">
    <property type="protein sequence ID" value="CCD47679.1"/>
    <property type="molecule type" value="Genomic_DNA"/>
</dbReference>